<evidence type="ECO:0000313" key="2">
    <source>
        <dbReference type="EMBL" id="CCM79105.1"/>
    </source>
</evidence>
<dbReference type="EMBL" id="CANI01000043">
    <property type="protein sequence ID" value="CCM79105.1"/>
    <property type="molecule type" value="Genomic_DNA"/>
</dbReference>
<keyword evidence="3" id="KW-1185">Reference proteome</keyword>
<evidence type="ECO:0000256" key="1">
    <source>
        <dbReference type="SAM" id="SignalP"/>
    </source>
</evidence>
<sequence length="169" mass="17854">MKSCRHAAAVTALIWLVTGTAYADEAPFLQSLAGDWTGGGMMKRTTSSSPINLSCNFKTEASGEALSMKGMCRGMIVITRAVSANIKVSGIQYSGNYIGPSGGVSGLRGTRSGDAINLAVHWSKVINGDRSASMTIQRVDANAIRIRTVDMDPASGQQVVTSDLNLRRN</sequence>
<dbReference type="eggNOG" id="ENOG50333DV">
    <property type="taxonomic scope" value="Bacteria"/>
</dbReference>
<reference evidence="2 3" key="1">
    <citation type="journal article" date="2013" name="Genome Announc.">
        <title>Draft Genome Sequence of Rhizobium mesoamericanum STM3625, a Nitrogen-Fixing Symbiont of Mimosa pudica Isolated in French Guiana (South America).</title>
        <authorList>
            <person name="Moulin L."/>
            <person name="Mornico D."/>
            <person name="Melkonian R."/>
            <person name="Klonowska A."/>
        </authorList>
    </citation>
    <scope>NUCLEOTIDE SEQUENCE [LARGE SCALE GENOMIC DNA]</scope>
    <source>
        <strain evidence="2 3">STM3625</strain>
    </source>
</reference>
<protein>
    <submittedName>
        <fullName evidence="2">Uncharacterized protein</fullName>
    </submittedName>
</protein>
<name>K0Q305_9HYPH</name>
<keyword evidence="1" id="KW-0732">Signal</keyword>
<proteinExistence type="predicted"/>
<evidence type="ECO:0000313" key="3">
    <source>
        <dbReference type="Proteomes" id="UP000009319"/>
    </source>
</evidence>
<gene>
    <name evidence="2" type="ORF">BN77_p10350</name>
</gene>
<dbReference type="STRING" id="1211777.BN77_p10350"/>
<dbReference type="HOGENOM" id="CLU_115400_0_0_5"/>
<feature type="signal peptide" evidence="1">
    <location>
        <begin position="1"/>
        <end position="23"/>
    </location>
</feature>
<organism evidence="2 3">
    <name type="scientific">Rhizobium mesoamericanum STM3625</name>
    <dbReference type="NCBI Taxonomy" id="1211777"/>
    <lineage>
        <taxon>Bacteria</taxon>
        <taxon>Pseudomonadati</taxon>
        <taxon>Pseudomonadota</taxon>
        <taxon>Alphaproteobacteria</taxon>
        <taxon>Hyphomicrobiales</taxon>
        <taxon>Rhizobiaceae</taxon>
        <taxon>Rhizobium/Agrobacterium group</taxon>
        <taxon>Rhizobium</taxon>
    </lineage>
</organism>
<dbReference type="AlphaFoldDB" id="K0Q305"/>
<comment type="caution">
    <text evidence="2">The sequence shown here is derived from an EMBL/GenBank/DDBJ whole genome shotgun (WGS) entry which is preliminary data.</text>
</comment>
<dbReference type="RefSeq" id="WP_007536064.1">
    <property type="nucleotide sequence ID" value="NZ_HF536773.1"/>
</dbReference>
<dbReference type="Proteomes" id="UP000009319">
    <property type="component" value="Unassembled WGS sequence"/>
</dbReference>
<accession>K0Q305</accession>
<feature type="chain" id="PRO_5003838632" evidence="1">
    <location>
        <begin position="24"/>
        <end position="169"/>
    </location>
</feature>